<reference evidence="2" key="1">
    <citation type="submission" date="2021-03" db="EMBL/GenBank/DDBJ databases">
        <title>Draft genome sequence of rust myrtle Austropuccinia psidii MF-1, a brazilian biotype.</title>
        <authorList>
            <person name="Quecine M.C."/>
            <person name="Pachon D.M.R."/>
            <person name="Bonatelli M.L."/>
            <person name="Correr F.H."/>
            <person name="Franceschini L.M."/>
            <person name="Leite T.F."/>
            <person name="Margarido G.R.A."/>
            <person name="Almeida C.A."/>
            <person name="Ferrarezi J.A."/>
            <person name="Labate C.A."/>
        </authorList>
    </citation>
    <scope>NUCLEOTIDE SEQUENCE</scope>
    <source>
        <strain evidence="2">MF-1</strain>
    </source>
</reference>
<name>A0A9Q3CS68_9BASI</name>
<evidence type="ECO:0000313" key="3">
    <source>
        <dbReference type="Proteomes" id="UP000765509"/>
    </source>
</evidence>
<dbReference type="Proteomes" id="UP000765509">
    <property type="component" value="Unassembled WGS sequence"/>
</dbReference>
<protein>
    <submittedName>
        <fullName evidence="2">Uncharacterized protein</fullName>
    </submittedName>
</protein>
<gene>
    <name evidence="2" type="ORF">O181_027865</name>
</gene>
<dbReference type="EMBL" id="AVOT02009463">
    <property type="protein sequence ID" value="MBW0488150.1"/>
    <property type="molecule type" value="Genomic_DNA"/>
</dbReference>
<sequence length="197" mass="22192">MSKTEPTKSPRQHTPIPGMPCKQTPREPTAGPSGTQWSEDLFREPSQHNEPPIPSRSQSSESQVPSHEDTSTCEPEPEVAPTQSPEEPFACPATTHSIIIINNMPISSLHSHNEAWEEFTDFQPALMIPQAIVHDSINQILLEHCQLLHMIAFVDATYENELRWEFREELNYLLGQALEAYPEEDITGIVSSILKNK</sequence>
<comment type="caution">
    <text evidence="2">The sequence shown here is derived from an EMBL/GenBank/DDBJ whole genome shotgun (WGS) entry which is preliminary data.</text>
</comment>
<accession>A0A9Q3CS68</accession>
<keyword evidence="3" id="KW-1185">Reference proteome</keyword>
<evidence type="ECO:0000256" key="1">
    <source>
        <dbReference type="SAM" id="MobiDB-lite"/>
    </source>
</evidence>
<evidence type="ECO:0000313" key="2">
    <source>
        <dbReference type="EMBL" id="MBW0488150.1"/>
    </source>
</evidence>
<feature type="region of interest" description="Disordered" evidence="1">
    <location>
        <begin position="1"/>
        <end position="90"/>
    </location>
</feature>
<proteinExistence type="predicted"/>
<feature type="compositionally biased region" description="Low complexity" evidence="1">
    <location>
        <begin position="55"/>
        <end position="65"/>
    </location>
</feature>
<dbReference type="AlphaFoldDB" id="A0A9Q3CS68"/>
<organism evidence="2 3">
    <name type="scientific">Austropuccinia psidii MF-1</name>
    <dbReference type="NCBI Taxonomy" id="1389203"/>
    <lineage>
        <taxon>Eukaryota</taxon>
        <taxon>Fungi</taxon>
        <taxon>Dikarya</taxon>
        <taxon>Basidiomycota</taxon>
        <taxon>Pucciniomycotina</taxon>
        <taxon>Pucciniomycetes</taxon>
        <taxon>Pucciniales</taxon>
        <taxon>Sphaerophragmiaceae</taxon>
        <taxon>Austropuccinia</taxon>
    </lineage>
</organism>